<gene>
    <name evidence="6 8" type="primary">ruvA</name>
    <name evidence="8" type="ORF">FWJ32_01510</name>
</gene>
<keyword evidence="2 6" id="KW-0227">DNA damage</keyword>
<dbReference type="NCBIfam" id="TIGR00084">
    <property type="entry name" value="ruvA"/>
    <property type="match status" value="1"/>
</dbReference>
<comment type="function">
    <text evidence="6">The RuvA-RuvB-RuvC complex processes Holliday junction (HJ) DNA during genetic recombination and DNA repair, while the RuvA-RuvB complex plays an important role in the rescue of blocked DNA replication forks via replication fork reversal (RFR). RuvA specifically binds to HJ cruciform DNA, conferring on it an open structure. The RuvB hexamer acts as an ATP-dependent pump, pulling dsDNA into and through the RuvAB complex. HJ branch migration allows RuvC to scan DNA until it finds its consensus sequence, where it cleaves and resolves the cruciform DNA.</text>
</comment>
<dbReference type="InterPro" id="IPR036267">
    <property type="entry name" value="RuvA_C_sf"/>
</dbReference>
<dbReference type="SMART" id="SM00278">
    <property type="entry name" value="HhH1"/>
    <property type="match status" value="2"/>
</dbReference>
<dbReference type="Pfam" id="PF01330">
    <property type="entry name" value="RuvA_N"/>
    <property type="match status" value="1"/>
</dbReference>
<dbReference type="GO" id="GO:0009378">
    <property type="term" value="F:four-way junction helicase activity"/>
    <property type="evidence" value="ECO:0007669"/>
    <property type="project" value="InterPro"/>
</dbReference>
<dbReference type="AlphaFoldDB" id="A0A5D8QGC1"/>
<dbReference type="InterPro" id="IPR000085">
    <property type="entry name" value="RuvA"/>
</dbReference>
<comment type="similarity">
    <text evidence="6">Belongs to the RuvA family.</text>
</comment>
<dbReference type="Proteomes" id="UP000322976">
    <property type="component" value="Unassembled WGS sequence"/>
</dbReference>
<evidence type="ECO:0000313" key="9">
    <source>
        <dbReference type="Proteomes" id="UP000322976"/>
    </source>
</evidence>
<dbReference type="Gene3D" id="2.40.50.140">
    <property type="entry name" value="Nucleic acid-binding proteins"/>
    <property type="match status" value="1"/>
</dbReference>
<keyword evidence="5 6" id="KW-0234">DNA repair</keyword>
<keyword evidence="3 6" id="KW-0238">DNA-binding</keyword>
<dbReference type="GO" id="GO:0006310">
    <property type="term" value="P:DNA recombination"/>
    <property type="evidence" value="ECO:0007669"/>
    <property type="project" value="UniProtKB-UniRule"/>
</dbReference>
<reference evidence="8 9" key="1">
    <citation type="submission" date="2019-08" db="EMBL/GenBank/DDBJ databases">
        <title>Calorimonas adulescens gen. nov., sp. nov., an anaerobic thermophilic bacterium from Sakhalin hot spring.</title>
        <authorList>
            <person name="Khomyakova M.A."/>
            <person name="Merkel A.Y."/>
            <person name="Novikov A."/>
            <person name="Bonch-Osmolovskaya E.A."/>
            <person name="Slobodkin A.I."/>
        </authorList>
    </citation>
    <scope>NUCLEOTIDE SEQUENCE [LARGE SCALE GENOMIC DNA]</scope>
    <source>
        <strain evidence="8 9">A05MB</strain>
    </source>
</reference>
<feature type="region of interest" description="Domain III" evidence="6">
    <location>
        <begin position="150"/>
        <end position="190"/>
    </location>
</feature>
<name>A0A5D8QGC1_9THEO</name>
<dbReference type="Gene3D" id="1.10.8.10">
    <property type="entry name" value="DNA helicase RuvA subunit, C-terminal domain"/>
    <property type="match status" value="1"/>
</dbReference>
<dbReference type="SUPFAM" id="SSF46929">
    <property type="entry name" value="DNA helicase RuvA subunit, C-terminal domain"/>
    <property type="match status" value="1"/>
</dbReference>
<evidence type="ECO:0000259" key="7">
    <source>
        <dbReference type="SMART" id="SM00278"/>
    </source>
</evidence>
<dbReference type="InterPro" id="IPR012340">
    <property type="entry name" value="NA-bd_OB-fold"/>
</dbReference>
<evidence type="ECO:0000256" key="5">
    <source>
        <dbReference type="ARBA" id="ARBA00023204"/>
    </source>
</evidence>
<dbReference type="InterPro" id="IPR003583">
    <property type="entry name" value="Hlx-hairpin-Hlx_DNA-bd_motif"/>
</dbReference>
<dbReference type="GO" id="GO:0000400">
    <property type="term" value="F:four-way junction DNA binding"/>
    <property type="evidence" value="ECO:0007669"/>
    <property type="project" value="UniProtKB-UniRule"/>
</dbReference>
<dbReference type="GO" id="GO:0005524">
    <property type="term" value="F:ATP binding"/>
    <property type="evidence" value="ECO:0007669"/>
    <property type="project" value="InterPro"/>
</dbReference>
<dbReference type="Gene3D" id="1.10.150.20">
    <property type="entry name" value="5' to 3' exonuclease, C-terminal subdomain"/>
    <property type="match status" value="1"/>
</dbReference>
<organism evidence="8 9">
    <name type="scientific">Calorimonas adulescens</name>
    <dbReference type="NCBI Taxonomy" id="2606906"/>
    <lineage>
        <taxon>Bacteria</taxon>
        <taxon>Bacillati</taxon>
        <taxon>Bacillota</taxon>
        <taxon>Clostridia</taxon>
        <taxon>Thermoanaerobacterales</taxon>
        <taxon>Thermoanaerobacteraceae</taxon>
        <taxon>Calorimonas</taxon>
    </lineage>
</organism>
<comment type="subunit">
    <text evidence="6">Homotetramer. Forms an RuvA(8)-RuvB(12)-Holliday junction (HJ) complex. HJ DNA is sandwiched between 2 RuvA tetramers; dsDNA enters through RuvA and exits via RuvB. An RuvB hexamer assembles on each DNA strand where it exits the tetramer. Each RuvB hexamer is contacted by two RuvA subunits (via domain III) on 2 adjacent RuvB subunits; this complex drives branch migration. In the full resolvosome a probable DNA-RuvA(4)-RuvB(12)-RuvC(2) complex forms which resolves the HJ.</text>
</comment>
<proteinExistence type="inferred from homology"/>
<protein>
    <recommendedName>
        <fullName evidence="6">Holliday junction branch migration complex subunit RuvA</fullName>
    </recommendedName>
</protein>
<dbReference type="Pfam" id="PF07499">
    <property type="entry name" value="RuvA_C"/>
    <property type="match status" value="1"/>
</dbReference>
<dbReference type="GO" id="GO:0048476">
    <property type="term" value="C:Holliday junction resolvase complex"/>
    <property type="evidence" value="ECO:0007669"/>
    <property type="project" value="UniProtKB-UniRule"/>
</dbReference>
<dbReference type="InterPro" id="IPR013849">
    <property type="entry name" value="DNA_helicase_Holl-junc_RuvA_I"/>
</dbReference>
<dbReference type="GO" id="GO:0006281">
    <property type="term" value="P:DNA repair"/>
    <property type="evidence" value="ECO:0007669"/>
    <property type="project" value="UniProtKB-UniRule"/>
</dbReference>
<comment type="subcellular location">
    <subcellularLocation>
        <location evidence="6">Cytoplasm</location>
    </subcellularLocation>
</comment>
<dbReference type="InterPro" id="IPR011114">
    <property type="entry name" value="RuvA_C"/>
</dbReference>
<feature type="domain" description="Helix-hairpin-helix DNA-binding motif class 1" evidence="7">
    <location>
        <begin position="109"/>
        <end position="128"/>
    </location>
</feature>
<dbReference type="SUPFAM" id="SSF50249">
    <property type="entry name" value="Nucleic acid-binding proteins"/>
    <property type="match status" value="1"/>
</dbReference>
<dbReference type="SUPFAM" id="SSF47781">
    <property type="entry name" value="RuvA domain 2-like"/>
    <property type="match status" value="1"/>
</dbReference>
<dbReference type="GO" id="GO:0009379">
    <property type="term" value="C:Holliday junction helicase complex"/>
    <property type="evidence" value="ECO:0007669"/>
    <property type="project" value="InterPro"/>
</dbReference>
<keyword evidence="9" id="KW-1185">Reference proteome</keyword>
<keyword evidence="1 6" id="KW-0963">Cytoplasm</keyword>
<keyword evidence="4 6" id="KW-0233">DNA recombination</keyword>
<comment type="caution">
    <text evidence="6">Lacks conserved residue(s) required for the propagation of feature annotation.</text>
</comment>
<dbReference type="InterPro" id="IPR010994">
    <property type="entry name" value="RuvA_2-like"/>
</dbReference>
<dbReference type="GO" id="GO:0005737">
    <property type="term" value="C:cytoplasm"/>
    <property type="evidence" value="ECO:0007669"/>
    <property type="project" value="UniProtKB-SubCell"/>
</dbReference>
<evidence type="ECO:0000256" key="3">
    <source>
        <dbReference type="ARBA" id="ARBA00023125"/>
    </source>
</evidence>
<feature type="domain" description="Helix-hairpin-helix DNA-binding motif class 1" evidence="7">
    <location>
        <begin position="74"/>
        <end position="93"/>
    </location>
</feature>
<accession>A0A5D8QGC1</accession>
<evidence type="ECO:0000256" key="4">
    <source>
        <dbReference type="ARBA" id="ARBA00023172"/>
    </source>
</evidence>
<evidence type="ECO:0000256" key="2">
    <source>
        <dbReference type="ARBA" id="ARBA00022763"/>
    </source>
</evidence>
<dbReference type="HAMAP" id="MF_00031">
    <property type="entry name" value="DNA_HJ_migration_RuvA"/>
    <property type="match status" value="1"/>
</dbReference>
<comment type="domain">
    <text evidence="6">Has three domains with a flexible linker between the domains II and III and assumes an 'L' shape. Domain III is highly mobile and contacts RuvB.</text>
</comment>
<dbReference type="RefSeq" id="WP_149544201.1">
    <property type="nucleotide sequence ID" value="NZ_VTPS01000001.1"/>
</dbReference>
<dbReference type="CDD" id="cd14332">
    <property type="entry name" value="UBA_RuvA_C"/>
    <property type="match status" value="1"/>
</dbReference>
<sequence>MLEYIKGTLRGIEDNNTAIIEIGGFGMAIKVSENTVSRLPELDREVFLYTYTEIRENDIILYGFADKDERQAFIDLTSVNGVGPRMAINILSKYNPDEIYMLISSKNSTALESIPGIGKKTATRIITELEEKASNRPTSGIAIKRDVKGEAVEALIALGYTRIEAVSAVNRVSGFNTEEILVGALKILGR</sequence>
<dbReference type="EMBL" id="VTPS01000001">
    <property type="protein sequence ID" value="TZE83582.1"/>
    <property type="molecule type" value="Genomic_DNA"/>
</dbReference>
<evidence type="ECO:0000256" key="6">
    <source>
        <dbReference type="HAMAP-Rule" id="MF_00031"/>
    </source>
</evidence>
<feature type="region of interest" description="Domain II" evidence="6">
    <location>
        <begin position="66"/>
        <end position="143"/>
    </location>
</feature>
<comment type="caution">
    <text evidence="8">The sequence shown here is derived from an EMBL/GenBank/DDBJ whole genome shotgun (WGS) entry which is preliminary data.</text>
</comment>
<dbReference type="GO" id="GO:0016787">
    <property type="term" value="F:hydrolase activity"/>
    <property type="evidence" value="ECO:0007669"/>
    <property type="project" value="UniProtKB-KW"/>
</dbReference>
<dbReference type="Pfam" id="PF14520">
    <property type="entry name" value="HHH_5"/>
    <property type="match status" value="1"/>
</dbReference>
<keyword evidence="8" id="KW-0378">Hydrolase</keyword>
<evidence type="ECO:0000256" key="1">
    <source>
        <dbReference type="ARBA" id="ARBA00022490"/>
    </source>
</evidence>
<evidence type="ECO:0000313" key="8">
    <source>
        <dbReference type="EMBL" id="TZE83582.1"/>
    </source>
</evidence>